<evidence type="ECO:0000256" key="4">
    <source>
        <dbReference type="ARBA" id="ARBA00023128"/>
    </source>
</evidence>
<keyword evidence="5 6" id="KW-0143">Chaperone</keyword>
<dbReference type="GO" id="GO:0006111">
    <property type="term" value="P:regulation of gluconeogenesis"/>
    <property type="evidence" value="ECO:0007669"/>
    <property type="project" value="EnsemblFungi"/>
</dbReference>
<evidence type="ECO:0000313" key="8">
    <source>
        <dbReference type="EMBL" id="KND02131.1"/>
    </source>
</evidence>
<name>A0A0L0HL29_SPIPD</name>
<feature type="region of interest" description="Disordered" evidence="7">
    <location>
        <begin position="68"/>
        <end position="115"/>
    </location>
</feature>
<dbReference type="EMBL" id="KQ257453">
    <property type="protein sequence ID" value="KND02131.1"/>
    <property type="molecule type" value="Genomic_DNA"/>
</dbReference>
<keyword evidence="4 6" id="KW-0496">Mitochondrion</keyword>
<comment type="subunit">
    <text evidence="6">Interacts with the iron-sulfur protein subunit within the SDH catalytic dimer.</text>
</comment>
<dbReference type="eggNOG" id="KOG4100">
    <property type="taxonomic scope" value="Eukaryota"/>
</dbReference>
<dbReference type="GO" id="GO:0005758">
    <property type="term" value="C:mitochondrial intermembrane space"/>
    <property type="evidence" value="ECO:0007669"/>
    <property type="project" value="TreeGrafter"/>
</dbReference>
<comment type="similarity">
    <text evidence="2 6">Belongs to the complex I LYR family. SDHAF3 subfamily.</text>
</comment>
<evidence type="ECO:0000256" key="6">
    <source>
        <dbReference type="RuleBase" id="RU368039"/>
    </source>
</evidence>
<dbReference type="GO" id="GO:0034553">
    <property type="term" value="P:mitochondrial respiratory chain complex II assembly"/>
    <property type="evidence" value="ECO:0007669"/>
    <property type="project" value="UniProtKB-UniRule"/>
</dbReference>
<gene>
    <name evidence="8" type="ORF">SPPG_02625</name>
</gene>
<dbReference type="PANTHER" id="PTHR13137:SF6">
    <property type="entry name" value="SUCCINATE DEHYDROGENASE ASSEMBLY FACTOR 3, MITOCHONDRIAL"/>
    <property type="match status" value="1"/>
</dbReference>
<dbReference type="Pfam" id="PF13233">
    <property type="entry name" value="Complex1_LYR_2"/>
    <property type="match status" value="1"/>
</dbReference>
<sequence length="115" mass="13277">MSSTLQPSLQLYRSIRRLHKKLPPALRAIGNGYVKDEFRRHSNADPAFVPGFMQEWTRYRDMLQHQVSASPFEPNTPRGLGRKLEEHELNALNDQQLGQLHALREATRGELTDSR</sequence>
<protein>
    <recommendedName>
        <fullName evidence="6">Succinate dehydrogenase assembly factor 3</fullName>
        <shortName evidence="6">SDH assembly factor 3</shortName>
        <shortName evidence="6">SDHAF3</shortName>
    </recommendedName>
</protein>
<feature type="compositionally biased region" description="Basic and acidic residues" evidence="7">
    <location>
        <begin position="102"/>
        <end position="115"/>
    </location>
</feature>
<dbReference type="CDD" id="cd20270">
    <property type="entry name" value="Complex1_LYR_SDHAF3_LYRM10"/>
    <property type="match status" value="1"/>
</dbReference>
<proteinExistence type="inferred from homology"/>
<dbReference type="OrthoDB" id="278329at2759"/>
<dbReference type="GO" id="GO:0015976">
    <property type="term" value="P:carbon utilization"/>
    <property type="evidence" value="ECO:0007669"/>
    <property type="project" value="EnsemblFungi"/>
</dbReference>
<dbReference type="InterPro" id="IPR008381">
    <property type="entry name" value="SDHAF3/Sdh7"/>
</dbReference>
<dbReference type="PANTHER" id="PTHR13137">
    <property type="entry name" value="DC11 ACN9 HOMOLOG"/>
    <property type="match status" value="1"/>
</dbReference>
<keyword evidence="3" id="KW-0809">Transit peptide</keyword>
<comment type="subcellular location">
    <subcellularLocation>
        <location evidence="1 6">Mitochondrion matrix</location>
    </subcellularLocation>
</comment>
<dbReference type="RefSeq" id="XP_016610170.1">
    <property type="nucleotide sequence ID" value="XM_016750908.1"/>
</dbReference>
<organism evidence="8 9">
    <name type="scientific">Spizellomyces punctatus (strain DAOM BR117)</name>
    <dbReference type="NCBI Taxonomy" id="645134"/>
    <lineage>
        <taxon>Eukaryota</taxon>
        <taxon>Fungi</taxon>
        <taxon>Fungi incertae sedis</taxon>
        <taxon>Chytridiomycota</taxon>
        <taxon>Chytridiomycota incertae sedis</taxon>
        <taxon>Chytridiomycetes</taxon>
        <taxon>Spizellomycetales</taxon>
        <taxon>Spizellomycetaceae</taxon>
        <taxon>Spizellomyces</taxon>
    </lineage>
</organism>
<dbReference type="GO" id="GO:0006105">
    <property type="term" value="P:succinate metabolic process"/>
    <property type="evidence" value="ECO:0007669"/>
    <property type="project" value="TreeGrafter"/>
</dbReference>
<evidence type="ECO:0000256" key="1">
    <source>
        <dbReference type="ARBA" id="ARBA00004305"/>
    </source>
</evidence>
<accession>A0A0L0HL29</accession>
<dbReference type="FunCoup" id="A0A0L0HL29">
    <property type="interactions" value="69"/>
</dbReference>
<dbReference type="VEuPathDB" id="FungiDB:SPPG_02625"/>
<evidence type="ECO:0000256" key="2">
    <source>
        <dbReference type="ARBA" id="ARBA00006020"/>
    </source>
</evidence>
<dbReference type="InParanoid" id="A0A0L0HL29"/>
<dbReference type="AlphaFoldDB" id="A0A0L0HL29"/>
<evidence type="ECO:0000256" key="3">
    <source>
        <dbReference type="ARBA" id="ARBA00022946"/>
    </source>
</evidence>
<dbReference type="GO" id="GO:0005759">
    <property type="term" value="C:mitochondrial matrix"/>
    <property type="evidence" value="ECO:0007669"/>
    <property type="project" value="UniProtKB-SubCell"/>
</dbReference>
<evidence type="ECO:0000313" key="9">
    <source>
        <dbReference type="Proteomes" id="UP000053201"/>
    </source>
</evidence>
<evidence type="ECO:0000256" key="7">
    <source>
        <dbReference type="SAM" id="MobiDB-lite"/>
    </source>
</evidence>
<dbReference type="GeneID" id="27686198"/>
<reference evidence="8 9" key="1">
    <citation type="submission" date="2009-08" db="EMBL/GenBank/DDBJ databases">
        <title>The Genome Sequence of Spizellomyces punctatus strain DAOM BR117.</title>
        <authorList>
            <consortium name="The Broad Institute Genome Sequencing Platform"/>
            <person name="Russ C."/>
            <person name="Cuomo C."/>
            <person name="Shea T."/>
            <person name="Young S.K."/>
            <person name="Zeng Q."/>
            <person name="Koehrsen M."/>
            <person name="Haas B."/>
            <person name="Borodovsky M."/>
            <person name="Guigo R."/>
            <person name="Alvarado L."/>
            <person name="Berlin A."/>
            <person name="Bochicchio J."/>
            <person name="Borenstein D."/>
            <person name="Chapman S."/>
            <person name="Chen Z."/>
            <person name="Engels R."/>
            <person name="Freedman E."/>
            <person name="Gellesch M."/>
            <person name="Goldberg J."/>
            <person name="Griggs A."/>
            <person name="Gujja S."/>
            <person name="Heiman D."/>
            <person name="Hepburn T."/>
            <person name="Howarth C."/>
            <person name="Jen D."/>
            <person name="Larson L."/>
            <person name="Lewis B."/>
            <person name="Mehta T."/>
            <person name="Park D."/>
            <person name="Pearson M."/>
            <person name="Roberts A."/>
            <person name="Saif S."/>
            <person name="Shenoy N."/>
            <person name="Sisk P."/>
            <person name="Stolte C."/>
            <person name="Sykes S."/>
            <person name="Thomson T."/>
            <person name="Walk T."/>
            <person name="White J."/>
            <person name="Yandava C."/>
            <person name="Burger G."/>
            <person name="Gray M.W."/>
            <person name="Holland P.W.H."/>
            <person name="King N."/>
            <person name="Lang F.B.F."/>
            <person name="Roger A.J."/>
            <person name="Ruiz-Trillo I."/>
            <person name="Lander E."/>
            <person name="Nusbaum C."/>
        </authorList>
    </citation>
    <scope>NUCLEOTIDE SEQUENCE [LARGE SCALE GENOMIC DNA]</scope>
    <source>
        <strain evidence="8 9">DAOM BR117</strain>
    </source>
</reference>
<comment type="function">
    <text evidence="6">Plays an essential role in the assembly of succinate dehydrogenase (SDH), an enzyme complex (also referred to as respiratory complex II) that is a component of both the tricarboxylic acid (TCA) cycle and the mitochondrial electron transport chain, and which couples the oxidation of succinate to fumarate with the reduction of ubiquinone (coenzyme Q) to ubiquinol. Promotes maturation of the iron-sulfur protein subunit of the SDH catalytic dimer, protecting it from the deleterious effects of oxidants. May act together with SDHAF1.</text>
</comment>
<dbReference type="Proteomes" id="UP000053201">
    <property type="component" value="Unassembled WGS sequence"/>
</dbReference>
<evidence type="ECO:0000256" key="5">
    <source>
        <dbReference type="ARBA" id="ARBA00023186"/>
    </source>
</evidence>
<dbReference type="OMA" id="WQQTNEN"/>
<keyword evidence="9" id="KW-1185">Reference proteome</keyword>
<dbReference type="STRING" id="645134.A0A0L0HL29"/>